<feature type="transmembrane region" description="Helical" evidence="1">
    <location>
        <begin position="112"/>
        <end position="136"/>
    </location>
</feature>
<proteinExistence type="predicted"/>
<comment type="caution">
    <text evidence="2">The sequence shown here is derived from an EMBL/GenBank/DDBJ whole genome shotgun (WGS) entry which is preliminary data.</text>
</comment>
<evidence type="ECO:0008006" key="4">
    <source>
        <dbReference type="Google" id="ProtNLM"/>
    </source>
</evidence>
<feature type="transmembrane region" description="Helical" evidence="1">
    <location>
        <begin position="225"/>
        <end position="244"/>
    </location>
</feature>
<feature type="transmembrane region" description="Helical" evidence="1">
    <location>
        <begin position="193"/>
        <end position="213"/>
    </location>
</feature>
<reference evidence="2 3" key="1">
    <citation type="journal article" date="2015" name="Nature">
        <title>rRNA introns, odd ribosomes, and small enigmatic genomes across a large radiation of phyla.</title>
        <authorList>
            <person name="Brown C.T."/>
            <person name="Hug L.A."/>
            <person name="Thomas B.C."/>
            <person name="Sharon I."/>
            <person name="Castelle C.J."/>
            <person name="Singh A."/>
            <person name="Wilkins M.J."/>
            <person name="Williams K.H."/>
            <person name="Banfield J.F."/>
        </authorList>
    </citation>
    <scope>NUCLEOTIDE SEQUENCE [LARGE SCALE GENOMIC DNA]</scope>
</reference>
<dbReference type="AlphaFoldDB" id="A0A0G0XES4"/>
<feature type="transmembrane region" description="Helical" evidence="1">
    <location>
        <begin position="71"/>
        <end position="92"/>
    </location>
</feature>
<gene>
    <name evidence="2" type="ORF">UU82_C0030G0001</name>
</gene>
<accession>A0A0G0XES4</accession>
<dbReference type="Pfam" id="PF26314">
    <property type="entry name" value="MptA_B_family"/>
    <property type="match status" value="1"/>
</dbReference>
<keyword evidence="1" id="KW-1133">Transmembrane helix</keyword>
<protein>
    <recommendedName>
        <fullName evidence="4">DUF2029 domain-containing protein</fullName>
    </recommendedName>
</protein>
<evidence type="ECO:0000256" key="1">
    <source>
        <dbReference type="SAM" id="Phobius"/>
    </source>
</evidence>
<name>A0A0G0XES4_9BACT</name>
<feature type="transmembrane region" description="Helical" evidence="1">
    <location>
        <begin position="148"/>
        <end position="181"/>
    </location>
</feature>
<keyword evidence="1" id="KW-0812">Transmembrane</keyword>
<feature type="transmembrane region" description="Helical" evidence="1">
    <location>
        <begin position="12"/>
        <end position="28"/>
    </location>
</feature>
<dbReference type="Proteomes" id="UP000033949">
    <property type="component" value="Unassembled WGS sequence"/>
</dbReference>
<keyword evidence="1" id="KW-0472">Membrane</keyword>
<sequence length="265" mass="29758">MIKFINSHFHKIIVFGVVLQLLISLITYHPDVRAFVLASKFISAGEITSFYDHVSKLPANDSTKQIYHDDIFIYPPLGYLYSSIVYLPFSSFTASFTDRFLLNDNVFLKSQAFSPLLLIYKLPSLIGSWLTLWLIMKLFQSKERARLAGVLWILSPTTLLVSSAMGQSDTLVVFFILLAFYLYKNEKLSWSNVALGLSALVKPIALVVIPILAIDSYKKDGPKLAFKNVVIGFGTYLLGIAPYLHSPAFKMYALDATHTNKSIQA</sequence>
<dbReference type="GO" id="GO:0005886">
    <property type="term" value="C:plasma membrane"/>
    <property type="evidence" value="ECO:0007669"/>
    <property type="project" value="UniProtKB-SubCell"/>
</dbReference>
<evidence type="ECO:0000313" key="2">
    <source>
        <dbReference type="EMBL" id="KKS23414.1"/>
    </source>
</evidence>
<feature type="non-terminal residue" evidence="2">
    <location>
        <position position="265"/>
    </location>
</feature>
<dbReference type="GO" id="GO:0016758">
    <property type="term" value="F:hexosyltransferase activity"/>
    <property type="evidence" value="ECO:0007669"/>
    <property type="project" value="InterPro"/>
</dbReference>
<organism evidence="2 3">
    <name type="scientific">Candidatus Nomurabacteria bacterium GW2011_GWC2_41_8</name>
    <dbReference type="NCBI Taxonomy" id="1618755"/>
    <lineage>
        <taxon>Bacteria</taxon>
        <taxon>Candidatus Nomuraibacteriota</taxon>
    </lineage>
</organism>
<evidence type="ECO:0000313" key="3">
    <source>
        <dbReference type="Proteomes" id="UP000033949"/>
    </source>
</evidence>
<dbReference type="EMBL" id="LCCC01000030">
    <property type="protein sequence ID" value="KKS23414.1"/>
    <property type="molecule type" value="Genomic_DNA"/>
</dbReference>